<evidence type="ECO:0000256" key="2">
    <source>
        <dbReference type="SAM" id="MobiDB-lite"/>
    </source>
</evidence>
<feature type="region of interest" description="Disordered" evidence="2">
    <location>
        <begin position="800"/>
        <end position="882"/>
    </location>
</feature>
<feature type="compositionally biased region" description="Low complexity" evidence="2">
    <location>
        <begin position="841"/>
        <end position="858"/>
    </location>
</feature>
<keyword evidence="1" id="KW-0539">Nucleus</keyword>
<dbReference type="InParanoid" id="A0A507ANW3"/>
<dbReference type="GO" id="GO:0005634">
    <property type="term" value="C:nucleus"/>
    <property type="evidence" value="ECO:0007669"/>
    <property type="project" value="UniProtKB-SubCell"/>
</dbReference>
<dbReference type="Pfam" id="PF10374">
    <property type="entry name" value="EST1"/>
    <property type="match status" value="1"/>
</dbReference>
<comment type="function">
    <text evidence="1">Plays a role in nonsense-mediated mRNA decay.</text>
</comment>
<feature type="compositionally biased region" description="Basic and acidic residues" evidence="2">
    <location>
        <begin position="859"/>
        <end position="868"/>
    </location>
</feature>
<accession>A0A507ANW3</accession>
<dbReference type="AlphaFoldDB" id="A0A507ANW3"/>
<protein>
    <recommendedName>
        <fullName evidence="1">Nonsense-mediated mRNA decay factor</fullName>
    </recommendedName>
</protein>
<keyword evidence="1" id="KW-0866">Nonsense-mediated mRNA decay</keyword>
<dbReference type="GeneID" id="41977033"/>
<evidence type="ECO:0000256" key="1">
    <source>
        <dbReference type="RuleBase" id="RU369098"/>
    </source>
</evidence>
<dbReference type="EMBL" id="SKBQ01000070">
    <property type="protein sequence ID" value="TPX09007.1"/>
    <property type="molecule type" value="Genomic_DNA"/>
</dbReference>
<dbReference type="Pfam" id="PF10373">
    <property type="entry name" value="EST1_DNA_bind"/>
    <property type="match status" value="1"/>
</dbReference>
<evidence type="ECO:0000313" key="6">
    <source>
        <dbReference type="Proteomes" id="UP000319257"/>
    </source>
</evidence>
<dbReference type="InterPro" id="IPR045153">
    <property type="entry name" value="Est1/Ebs1-like"/>
</dbReference>
<evidence type="ECO:0000259" key="4">
    <source>
        <dbReference type="Pfam" id="PF10374"/>
    </source>
</evidence>
<dbReference type="PANTHER" id="PTHR15696:SF36">
    <property type="entry name" value="NONSENSE-MEDIATED MRNA DECAY FACTOR"/>
    <property type="match status" value="1"/>
</dbReference>
<organism evidence="5 6">
    <name type="scientific">Thyridium curvatum</name>
    <dbReference type="NCBI Taxonomy" id="1093900"/>
    <lineage>
        <taxon>Eukaryota</taxon>
        <taxon>Fungi</taxon>
        <taxon>Dikarya</taxon>
        <taxon>Ascomycota</taxon>
        <taxon>Pezizomycotina</taxon>
        <taxon>Sordariomycetes</taxon>
        <taxon>Sordariomycetidae</taxon>
        <taxon>Thyridiales</taxon>
        <taxon>Thyridiaceae</taxon>
        <taxon>Thyridium</taxon>
    </lineage>
</organism>
<evidence type="ECO:0000313" key="5">
    <source>
        <dbReference type="EMBL" id="TPX09007.1"/>
    </source>
</evidence>
<feature type="domain" description="DNA/RNA-binding" evidence="3">
    <location>
        <begin position="194"/>
        <end position="473"/>
    </location>
</feature>
<feature type="domain" description="Telomerase activating protein Est1-like N-terminal" evidence="4">
    <location>
        <begin position="71"/>
        <end position="184"/>
    </location>
</feature>
<keyword evidence="6" id="KW-1185">Reference proteome</keyword>
<dbReference type="InterPro" id="IPR011990">
    <property type="entry name" value="TPR-like_helical_dom_sf"/>
</dbReference>
<dbReference type="Proteomes" id="UP000319257">
    <property type="component" value="Unassembled WGS sequence"/>
</dbReference>
<dbReference type="GO" id="GO:0000184">
    <property type="term" value="P:nuclear-transcribed mRNA catabolic process, nonsense-mediated decay"/>
    <property type="evidence" value="ECO:0007669"/>
    <property type="project" value="UniProtKB-KW"/>
</dbReference>
<gene>
    <name evidence="5" type="ORF">E0L32_009586</name>
</gene>
<evidence type="ECO:0000259" key="3">
    <source>
        <dbReference type="Pfam" id="PF10373"/>
    </source>
</evidence>
<feature type="region of interest" description="Disordered" evidence="2">
    <location>
        <begin position="937"/>
        <end position="956"/>
    </location>
</feature>
<comment type="caution">
    <text evidence="5">The sequence shown here is derived from an EMBL/GenBank/DDBJ whole genome shotgun (WGS) entry which is preliminary data.</text>
</comment>
<dbReference type="Gene3D" id="1.25.40.10">
    <property type="entry name" value="Tetratricopeptide repeat domain"/>
    <property type="match status" value="1"/>
</dbReference>
<name>A0A507ANW3_9PEZI</name>
<feature type="region of interest" description="Disordered" evidence="2">
    <location>
        <begin position="605"/>
        <end position="624"/>
    </location>
</feature>
<dbReference type="PANTHER" id="PTHR15696">
    <property type="entry name" value="SMG-7 SUPPRESSOR WITH MORPHOLOGICAL EFFECT ON GENITALIA PROTEIN 7"/>
    <property type="match status" value="1"/>
</dbReference>
<proteinExistence type="predicted"/>
<feature type="region of interest" description="Disordered" evidence="2">
    <location>
        <begin position="697"/>
        <end position="755"/>
    </location>
</feature>
<dbReference type="STRING" id="1093900.A0A507ANW3"/>
<feature type="compositionally biased region" description="Polar residues" evidence="2">
    <location>
        <begin position="800"/>
        <end position="813"/>
    </location>
</feature>
<dbReference type="OrthoDB" id="69928at2759"/>
<dbReference type="InterPro" id="IPR018834">
    <property type="entry name" value="DNA/RNA-bd_Est1-type"/>
</dbReference>
<dbReference type="RefSeq" id="XP_030990718.1">
    <property type="nucleotide sequence ID" value="XM_031144568.1"/>
</dbReference>
<feature type="region of interest" description="Disordered" evidence="2">
    <location>
        <begin position="900"/>
        <end position="928"/>
    </location>
</feature>
<reference evidence="5 6" key="1">
    <citation type="submission" date="2019-06" db="EMBL/GenBank/DDBJ databases">
        <title>Draft genome sequence of the filamentous fungus Phialemoniopsis curvata isolated from diesel fuel.</title>
        <authorList>
            <person name="Varaljay V.A."/>
            <person name="Lyon W.J."/>
            <person name="Crouch A.L."/>
            <person name="Drake C.E."/>
            <person name="Hollomon J.M."/>
            <person name="Nadeau L.J."/>
            <person name="Nunn H.S."/>
            <person name="Stevenson B.S."/>
            <person name="Bojanowski C.L."/>
            <person name="Crookes-Goodson W.J."/>
        </authorList>
    </citation>
    <scope>NUCLEOTIDE SEQUENCE [LARGE SCALE GENOMIC DNA]</scope>
    <source>
        <strain evidence="5 6">D216</strain>
    </source>
</reference>
<sequence length="956" mass="106758">MANTAEIGYQSVKRALQALHSKLGQADLEGIKRSELSYFDELERLVEQVRLACVATIFQDIKYAHEKKVWASLWQCHTLINTKYRKTEQKLRDSRQQVLLRKVEQAHSAHLHTAQYFYRGYIQRLSSRYELPVLQRLLRSMGAEPIAVNEAEDAQSAHLETEVRLSFYETLLHLGDLARYRNQVRTKRSSLDTARRYYSLAQDLVPSRGDAHHQMAVLYIKEENRDFEIIYHFYRALAVEHPHQNALDNLKQAVGKAVSQNQRGGYAALDPQRMFAQWFSRLHARFFLGEVFTGQDELEKEVLHRFEILLRSPANSDLLQQAVLVNISAYYVAVQKTRENWTLNGSRSSQFILRCNVRFITVLSKVVNSRVEKMTASSEATGQKDGKGQDEDVDRSLQTALRLLRIYLAWIYTNRDDLVKFQEHLEPYISDMHECLTECLSTSARILLEAEVRDSLPYLLPEDVEVLGLLALKDWDKYRCYDDGSRKPHYDDWTGLKQPQGADDLARLYDLVICGCHLAIDKSFPYIESRIQEGGREWSGIAYVKNYQPPVPEYRSPTQDTGKGVADLTDQLEQLPASLDQPSRPESNDFNVDAEVFSRVNDFLTPPEVTPTARGSTNVQSTSYGMNTSTANDVFDGAGASSPNAGAAFTRPIPSLPWAPTFSPTSSSAWDDGAFSSSKAHVRQASLENPFAAGAFDGGLRRASNNPWDVDQPPTGLDQQEAQPAAQYAGWNTQRDPYGTAAFSPTSGGDEAGPSGWQNAMAAYSSAANDASGLQQASASTSGLGGSALHGTEGYSFPGSMNFSAASTSSLPPVNSPRGLPQQKQQRQQQRHHHQVATSTAAPPAALLPLQQQQQQQQRHQEPRRFDPTGRPIPPGSREGLTAAGHANVSSQWYAATTAWGQAPSSADDPTHFRNRTRNSKAMQASRAYDKNALYSAYEDYDNNNKKKPAKPGPSR</sequence>
<feature type="compositionally biased region" description="Polar residues" evidence="2">
    <location>
        <begin position="613"/>
        <end position="624"/>
    </location>
</feature>
<comment type="subcellular location">
    <subcellularLocation>
        <location evidence="1">Nucleus</location>
    </subcellularLocation>
</comment>
<dbReference type="SUPFAM" id="SSF48452">
    <property type="entry name" value="TPR-like"/>
    <property type="match status" value="1"/>
</dbReference>
<dbReference type="InterPro" id="IPR019458">
    <property type="entry name" value="Est1-like_N"/>
</dbReference>